<organism evidence="1 2">
    <name type="scientific">Dactylosporangium cerinum</name>
    <dbReference type="NCBI Taxonomy" id="1434730"/>
    <lineage>
        <taxon>Bacteria</taxon>
        <taxon>Bacillati</taxon>
        <taxon>Actinomycetota</taxon>
        <taxon>Actinomycetes</taxon>
        <taxon>Micromonosporales</taxon>
        <taxon>Micromonosporaceae</taxon>
        <taxon>Dactylosporangium</taxon>
    </lineage>
</organism>
<sequence length="89" mass="10042">MAELVAELPPGHPLHGHEFIPTIRCDGCDAVVFSVETGPPWFVLVHLTWSRTAERVPWPMFRPLPVPFTAVLAGHDHQIREDDDLRGRP</sequence>
<comment type="caution">
    <text evidence="1">The sequence shown here is derived from an EMBL/GenBank/DDBJ whole genome shotgun (WGS) entry which is preliminary data.</text>
</comment>
<evidence type="ECO:0000313" key="1">
    <source>
        <dbReference type="EMBL" id="MFC5005198.1"/>
    </source>
</evidence>
<proteinExistence type="predicted"/>
<dbReference type="Proteomes" id="UP001595912">
    <property type="component" value="Unassembled WGS sequence"/>
</dbReference>
<gene>
    <name evidence="1" type="ORF">ACFPIJ_46110</name>
</gene>
<dbReference type="EMBL" id="JBHSIU010000069">
    <property type="protein sequence ID" value="MFC5005198.1"/>
    <property type="molecule type" value="Genomic_DNA"/>
</dbReference>
<reference evidence="2" key="1">
    <citation type="journal article" date="2019" name="Int. J. Syst. Evol. Microbiol.">
        <title>The Global Catalogue of Microorganisms (GCM) 10K type strain sequencing project: providing services to taxonomists for standard genome sequencing and annotation.</title>
        <authorList>
            <consortium name="The Broad Institute Genomics Platform"/>
            <consortium name="The Broad Institute Genome Sequencing Center for Infectious Disease"/>
            <person name="Wu L."/>
            <person name="Ma J."/>
        </authorList>
    </citation>
    <scope>NUCLEOTIDE SEQUENCE [LARGE SCALE GENOMIC DNA]</scope>
    <source>
        <strain evidence="2">CGMCC 4.7152</strain>
    </source>
</reference>
<accession>A0ABV9WCH6</accession>
<protein>
    <submittedName>
        <fullName evidence="1">Uncharacterized protein</fullName>
    </submittedName>
</protein>
<name>A0ABV9WCH6_9ACTN</name>
<dbReference type="RefSeq" id="WP_380125820.1">
    <property type="nucleotide sequence ID" value="NZ_JBHSIU010000069.1"/>
</dbReference>
<keyword evidence="2" id="KW-1185">Reference proteome</keyword>
<evidence type="ECO:0000313" key="2">
    <source>
        <dbReference type="Proteomes" id="UP001595912"/>
    </source>
</evidence>